<dbReference type="OrthoDB" id="9780502at2"/>
<dbReference type="InterPro" id="IPR036951">
    <property type="entry name" value="ArAA_hydroxylase_sf"/>
</dbReference>
<dbReference type="Proteomes" id="UP000032049">
    <property type="component" value="Unassembled WGS sequence"/>
</dbReference>
<sequence>MSDFNDFNNPRVAQLPRHLRQFIVDQNYAKYTPVDQAVWRYVMRQNYSYLKDVAYYPYIKGLQRAGLSIEYIPDLQTMNDNLGKLGWGAVTVDGFIPPAAFMEYQAYHVLVIAADIRQINHIEYTPAPDIIHESAGHAPIIADADYNSYLSYIGSIGAKAMFSAKDFELYEAIRALSILKEAVDVPEFEITKAEEQLKEISANMGEPSEMALLSRLHWWTVEYGLIGSLTDPKIYGAGLLSSIGESSSCMTKEVKKLPYTIDTINYSYDITKTQPQLFVTETFQNLIDVLEQFANTMAFRKGGAESIRKAIDSKNPATAVYSSGLQVTGVFSDMGLNDAGELIFIKTTGPSALAIADKQLEGHGKLYHKDGFSSPVGKLKGAATPVENFGSEELYAHGIIEGNTAELLFESGIRVNGVVKAVYKAEDRIILITFEDCTVKESNGNILFQPEWGTYDMAVGDKIVSVFNGAADKGAYEEITYISDKQTEKIVYDEATNQLHNIYKEVRQIREGGNNEERLPSLFNALKTTYTQDWLSALEILEIVHYKGTHPELEKEIRNYLETKALAEPGHQKLIHDGLHVIENPVTQLITEED</sequence>
<protein>
    <submittedName>
        <fullName evidence="9">Phenylalanine 4-monooxygenase</fullName>
    </submittedName>
</protein>
<proteinExistence type="inferred from homology"/>
<keyword evidence="6 9" id="KW-0503">Monooxygenase</keyword>
<evidence type="ECO:0000256" key="2">
    <source>
        <dbReference type="ARBA" id="ARBA00009712"/>
    </source>
</evidence>
<evidence type="ECO:0000256" key="1">
    <source>
        <dbReference type="ARBA" id="ARBA00001954"/>
    </source>
</evidence>
<comment type="caution">
    <text evidence="9">The sequence shown here is derived from an EMBL/GenBank/DDBJ whole genome shotgun (WGS) entry which is preliminary data.</text>
</comment>
<dbReference type="GO" id="GO:0009072">
    <property type="term" value="P:aromatic amino acid metabolic process"/>
    <property type="evidence" value="ECO:0007669"/>
    <property type="project" value="InterPro"/>
</dbReference>
<dbReference type="NCBIfam" id="NF010657">
    <property type="entry name" value="PRK14056.1"/>
    <property type="match status" value="1"/>
</dbReference>
<feature type="binding site" evidence="7">
    <location>
        <position position="222"/>
    </location>
    <ligand>
        <name>Fe cation</name>
        <dbReference type="ChEBI" id="CHEBI:24875"/>
    </ligand>
</feature>
<keyword evidence="4" id="KW-0560">Oxidoreductase</keyword>
<name>A0A0D0FXV7_9SPHI</name>
<evidence type="ECO:0000313" key="9">
    <source>
        <dbReference type="EMBL" id="KIO77339.1"/>
    </source>
</evidence>
<dbReference type="AlphaFoldDB" id="A0A0D0FXV7"/>
<keyword evidence="3 7" id="KW-0479">Metal-binding</keyword>
<keyword evidence="10" id="KW-1185">Reference proteome</keyword>
<evidence type="ECO:0000256" key="7">
    <source>
        <dbReference type="PIRSR" id="PIRSR601273-2"/>
    </source>
</evidence>
<evidence type="ECO:0000259" key="8">
    <source>
        <dbReference type="PROSITE" id="PS51410"/>
    </source>
</evidence>
<comment type="cofactor">
    <cofactor evidence="1 7">
        <name>Fe(2+)</name>
        <dbReference type="ChEBI" id="CHEBI:29033"/>
    </cofactor>
</comment>
<dbReference type="PROSITE" id="PS51410">
    <property type="entry name" value="BH4_AAA_HYDROXYL_2"/>
    <property type="match status" value="1"/>
</dbReference>
<keyword evidence="5 7" id="KW-0408">Iron</keyword>
<evidence type="ECO:0000256" key="4">
    <source>
        <dbReference type="ARBA" id="ARBA00023002"/>
    </source>
</evidence>
<dbReference type="GO" id="GO:0005506">
    <property type="term" value="F:iron ion binding"/>
    <property type="evidence" value="ECO:0007669"/>
    <property type="project" value="InterPro"/>
</dbReference>
<dbReference type="Gene3D" id="1.10.800.10">
    <property type="entry name" value="Aromatic amino acid hydroxylase"/>
    <property type="match status" value="1"/>
</dbReference>
<evidence type="ECO:0000256" key="6">
    <source>
        <dbReference type="ARBA" id="ARBA00023033"/>
    </source>
</evidence>
<evidence type="ECO:0000256" key="5">
    <source>
        <dbReference type="ARBA" id="ARBA00023004"/>
    </source>
</evidence>
<dbReference type="InterPro" id="IPR036329">
    <property type="entry name" value="Aro-AA_hydroxylase_C_sf"/>
</dbReference>
<feature type="domain" description="Biopterin-dependent aromatic amino acid hydroxylase family profile" evidence="8">
    <location>
        <begin position="1"/>
        <end position="344"/>
    </location>
</feature>
<dbReference type="GO" id="GO:0016714">
    <property type="term" value="F:oxidoreductase activity, acting on paired donors, with incorporation or reduction of molecular oxygen, reduced pteridine as one donor, and incorporation of one atom of oxygen"/>
    <property type="evidence" value="ECO:0007669"/>
    <property type="project" value="InterPro"/>
</dbReference>
<dbReference type="RefSeq" id="WP_041881306.1">
    <property type="nucleotide sequence ID" value="NZ_CP157278.1"/>
</dbReference>
<dbReference type="PANTHER" id="PTHR11473">
    <property type="entry name" value="AROMATIC AMINO ACID HYDROXYLASE"/>
    <property type="match status" value="1"/>
</dbReference>
<dbReference type="Pfam" id="PF00351">
    <property type="entry name" value="Biopterin_H"/>
    <property type="match status" value="2"/>
</dbReference>
<feature type="binding site" evidence="7">
    <location>
        <position position="132"/>
    </location>
    <ligand>
        <name>Fe cation</name>
        <dbReference type="ChEBI" id="CHEBI:24875"/>
    </ligand>
</feature>
<evidence type="ECO:0000313" key="10">
    <source>
        <dbReference type="Proteomes" id="UP000032049"/>
    </source>
</evidence>
<dbReference type="PANTHER" id="PTHR11473:SF24">
    <property type="entry name" value="PHENYLALANINE-4-HYDROXYLASE"/>
    <property type="match status" value="1"/>
</dbReference>
<comment type="similarity">
    <text evidence="2">Belongs to the biopterin-dependent aromatic amino acid hydroxylase family.</text>
</comment>
<accession>A0A0D0FXV7</accession>
<dbReference type="Gene3D" id="1.20.58.690">
    <property type="match status" value="1"/>
</dbReference>
<dbReference type="InterPro" id="IPR019774">
    <property type="entry name" value="Aromatic-AA_hydroxylase_C"/>
</dbReference>
<gene>
    <name evidence="9" type="ORF">TH53_10040</name>
</gene>
<dbReference type="SUPFAM" id="SSF56534">
    <property type="entry name" value="Aromatic aminoacid monoxygenases, catalytic and oligomerization domains"/>
    <property type="match status" value="1"/>
</dbReference>
<dbReference type="EMBL" id="JXRA01000039">
    <property type="protein sequence ID" value="KIO77339.1"/>
    <property type="molecule type" value="Genomic_DNA"/>
</dbReference>
<dbReference type="InterPro" id="IPR001273">
    <property type="entry name" value="ArAA_hydroxylase"/>
</dbReference>
<feature type="binding site" evidence="7">
    <location>
        <position position="137"/>
    </location>
    <ligand>
        <name>Fe cation</name>
        <dbReference type="ChEBI" id="CHEBI:24875"/>
    </ligand>
</feature>
<evidence type="ECO:0000256" key="3">
    <source>
        <dbReference type="ARBA" id="ARBA00022723"/>
    </source>
</evidence>
<reference evidence="9 10" key="1">
    <citation type="submission" date="2015-01" db="EMBL/GenBank/DDBJ databases">
        <title>Draft genome sequence of Pedobacter sp. NL19 isolated from sludge of an effluent treatment pond in an abandoned uranium mine.</title>
        <authorList>
            <person name="Santos T."/>
            <person name="Caetano T."/>
            <person name="Covas C."/>
            <person name="Cruz A."/>
            <person name="Mendo S."/>
        </authorList>
    </citation>
    <scope>NUCLEOTIDE SEQUENCE [LARGE SCALE GENOMIC DNA]</scope>
    <source>
        <strain evidence="9 10">NL19</strain>
    </source>
</reference>
<organism evidence="9 10">
    <name type="scientific">Pedobacter lusitanus</name>
    <dbReference type="NCBI Taxonomy" id="1503925"/>
    <lineage>
        <taxon>Bacteria</taxon>
        <taxon>Pseudomonadati</taxon>
        <taxon>Bacteroidota</taxon>
        <taxon>Sphingobacteriia</taxon>
        <taxon>Sphingobacteriales</taxon>
        <taxon>Sphingobacteriaceae</taxon>
        <taxon>Pedobacter</taxon>
    </lineage>
</organism>
<dbReference type="STRING" id="1503925.TH53_10040"/>